<sequence length="1084" mass="117170">MRIDVYTWQDAYVSTIGPEELLSLTHTDELNGEDSVDIVTTFALKQGYRLVWVDRLGKVHEHVCQDPKGLHAGGDTVYTDTAINSICETYGDYIEDKRPYGYGFLQALNVCLGPTRWTAGTVDQTGTVDKGLTFYHTSAREALQSILKCGGELETEITVSGGRVTSRRVGIRSHRGAKGGHRRFTYTKDLTSVSRTEHYGAITACYGYGKGIETDTGGYGRKLTFGDINNGRNYVEDATALRLYGRPDGRGGRAHVFGQYENSNCEDAATLLAETRAYLDSRKEPGMTYEADVVDLVQFGREWEGVAVGDDVQIVDTCFSPALRCEGRVTKLVTDELGGSMRVTLGNVTETITDMLLAQQQKVSSLSKRSSNWDVAASTPPAYLQQVMDSMNTQFNLAGNSYVHTSFERGLIFGSVPLDADGRSTTGDGMAMQLCSQGFRIASGCKADGSWDWRTFGTGAGFTADLITVGTLMGDLIKAGTIQDRSGKNYWNLDESEVNLGPGAKLDGKDIAVADAVIASVDVEYAQGTSRVTEPQGGWQTTAPQWVSGKYIWTRTKTTMQSGDIEYSEPVCISGIDGAKGDKGSTGTGVRGIVEQYYLSTSSTVQSGGSWSEAQPAWAKGKYIWTRSKIAWTDGSVTYTAPCLAKAINGSNQMAGSAIAARVKLYARNQSDSVPPINAQNPELGWSEDLPQWSNGYFVWSMERVTYGDGSVTHTAPVLEAAYNKAYQSAHDLTGSLNGLDTTVQDLAKDGVVTEAEKAAVKKAKQDVEKEREELTSQYNALKSNKDLSAKFLSTVLGPRYTKAFGTTDEGGTYGAYADKVDKVIKCKTAEELKVAMDEYDAAYGAYSTAVRDYAEAATGARHAIEQKNASDYADGILSAYDEQMDQKAIFDRLTNGGADQGLYMSNNRVYVNATYIATGTLADAKGRNSWNLKEGVLTTNYMTAKNITATGSFTGGNRSSGYAMELDSSGKLAGFKDGTQYGYIECSSTSHDIDNPSIIYHGLQLQGQGIVRVSTPMLSVSGSADTSVTTWSGLSTKVGVAYHPLYTENGKKYFNDQSQTSSVLEFKNGLLIGVSTMPSGWSG</sequence>
<dbReference type="AlphaFoldDB" id="A0A6N9JL18"/>
<protein>
    <recommendedName>
        <fullName evidence="2">Tail spike domain-containing protein</fullName>
    </recommendedName>
</protein>
<proteinExistence type="predicted"/>
<comment type="caution">
    <text evidence="3">The sequence shown here is derived from an EMBL/GenBank/DDBJ whole genome shotgun (WGS) entry which is preliminary data.</text>
</comment>
<evidence type="ECO:0000313" key="3">
    <source>
        <dbReference type="EMBL" id="MZJ39996.1"/>
    </source>
</evidence>
<dbReference type="Proteomes" id="UP000469380">
    <property type="component" value="Unassembled WGS sequence"/>
</dbReference>
<evidence type="ECO:0000313" key="4">
    <source>
        <dbReference type="Proteomes" id="UP000469380"/>
    </source>
</evidence>
<evidence type="ECO:0000256" key="1">
    <source>
        <dbReference type="SAM" id="Coils"/>
    </source>
</evidence>
<dbReference type="EMBL" id="WWSR01000015">
    <property type="protein sequence ID" value="MZJ39996.1"/>
    <property type="molecule type" value="Genomic_DNA"/>
</dbReference>
<dbReference type="Pfam" id="PF06605">
    <property type="entry name" value="Prophage_tail"/>
    <property type="match status" value="1"/>
</dbReference>
<dbReference type="InterPro" id="IPR010572">
    <property type="entry name" value="Tail_dom"/>
</dbReference>
<organism evidence="3 4">
    <name type="scientific">Collinsella aerofaciens</name>
    <dbReference type="NCBI Taxonomy" id="74426"/>
    <lineage>
        <taxon>Bacteria</taxon>
        <taxon>Bacillati</taxon>
        <taxon>Actinomycetota</taxon>
        <taxon>Coriobacteriia</taxon>
        <taxon>Coriobacteriales</taxon>
        <taxon>Coriobacteriaceae</taxon>
        <taxon>Collinsella</taxon>
    </lineage>
</organism>
<name>A0A6N9JL18_9ACTN</name>
<gene>
    <name evidence="3" type="ORF">GT464_08595</name>
</gene>
<evidence type="ECO:0000259" key="2">
    <source>
        <dbReference type="Pfam" id="PF06605"/>
    </source>
</evidence>
<dbReference type="RefSeq" id="WP_161160840.1">
    <property type="nucleotide sequence ID" value="NZ_WWSR01000015.1"/>
</dbReference>
<keyword evidence="1" id="KW-0175">Coiled coil</keyword>
<reference evidence="3 4" key="1">
    <citation type="journal article" date="2019" name="Nat. Med.">
        <title>A library of human gut bacterial isolates paired with longitudinal multiomics data enables mechanistic microbiome research.</title>
        <authorList>
            <person name="Poyet M."/>
            <person name="Groussin M."/>
            <person name="Gibbons S.M."/>
            <person name="Avila-Pacheco J."/>
            <person name="Jiang X."/>
            <person name="Kearney S.M."/>
            <person name="Perrotta A.R."/>
            <person name="Berdy B."/>
            <person name="Zhao S."/>
            <person name="Lieberman T.D."/>
            <person name="Swanson P.K."/>
            <person name="Smith M."/>
            <person name="Roesemann S."/>
            <person name="Alexander J.E."/>
            <person name="Rich S.A."/>
            <person name="Livny J."/>
            <person name="Vlamakis H."/>
            <person name="Clish C."/>
            <person name="Bullock K."/>
            <person name="Deik A."/>
            <person name="Scott J."/>
            <person name="Pierce K.A."/>
            <person name="Xavier R.J."/>
            <person name="Alm E.J."/>
        </authorList>
    </citation>
    <scope>NUCLEOTIDE SEQUENCE [LARGE SCALE GENOMIC DNA]</scope>
    <source>
        <strain evidence="3 4">BIOML-A20</strain>
    </source>
</reference>
<feature type="domain" description="Tail spike" evidence="2">
    <location>
        <begin position="93"/>
        <end position="356"/>
    </location>
</feature>
<feature type="coiled-coil region" evidence="1">
    <location>
        <begin position="754"/>
        <end position="785"/>
    </location>
</feature>
<accession>A0A6N9JL18</accession>